<dbReference type="Proteomes" id="UP000234190">
    <property type="component" value="Unassembled WGS sequence"/>
</dbReference>
<accession>A0A2N4U2K0</accession>
<name>A0A2N4U2K0_9BURK</name>
<sequence length="116" mass="13373">MSRPAAFHLGRNWLALAGIVRIWGVCARQVGILWVGQRLPWLWWHADVRILRVVWAMIGERLHGILLCGACRPRAEVTIKYYLMVIQQGAYLQEGAYEEAAAATWPGRRWWLGPHE</sequence>
<gene>
    <name evidence="1" type="ORF">CR159_14640</name>
</gene>
<dbReference type="EMBL" id="PDNW01000012">
    <property type="protein sequence ID" value="PLC49245.1"/>
    <property type="molecule type" value="Genomic_DNA"/>
</dbReference>
<keyword evidence="2" id="KW-1185">Reference proteome</keyword>
<evidence type="ECO:0000313" key="1">
    <source>
        <dbReference type="EMBL" id="PLC49245.1"/>
    </source>
</evidence>
<reference evidence="1 2" key="1">
    <citation type="submission" date="2017-10" db="EMBL/GenBank/DDBJ databases">
        <title>Two draft genome sequences of Pusillimonas sp. strains isolated from a nitrate- and radionuclide-contaminated groundwater in Russia.</title>
        <authorList>
            <person name="Grouzdev D.S."/>
            <person name="Tourova T.P."/>
            <person name="Goeva M.A."/>
            <person name="Babich T.L."/>
            <person name="Sokolova D.S."/>
            <person name="Abdullin R."/>
            <person name="Poltaraus A.B."/>
            <person name="Toshchakov S.V."/>
            <person name="Nazina T.N."/>
        </authorList>
    </citation>
    <scope>NUCLEOTIDE SEQUENCE [LARGE SCALE GENOMIC DNA]</scope>
    <source>
        <strain evidence="1 2">JR1/69-3-13</strain>
    </source>
</reference>
<comment type="caution">
    <text evidence="1">The sequence shown here is derived from an EMBL/GenBank/DDBJ whole genome shotgun (WGS) entry which is preliminary data.</text>
</comment>
<organism evidence="1 2">
    <name type="scientific">Pollutimonas subterranea</name>
    <dbReference type="NCBI Taxonomy" id="2045210"/>
    <lineage>
        <taxon>Bacteria</taxon>
        <taxon>Pseudomonadati</taxon>
        <taxon>Pseudomonadota</taxon>
        <taxon>Betaproteobacteria</taxon>
        <taxon>Burkholderiales</taxon>
        <taxon>Alcaligenaceae</taxon>
        <taxon>Pollutimonas</taxon>
    </lineage>
</organism>
<proteinExistence type="predicted"/>
<dbReference type="AlphaFoldDB" id="A0A2N4U2K0"/>
<protein>
    <submittedName>
        <fullName evidence="1">Uncharacterized protein</fullName>
    </submittedName>
</protein>
<evidence type="ECO:0000313" key="2">
    <source>
        <dbReference type="Proteomes" id="UP000234190"/>
    </source>
</evidence>